<sequence>MIDCLREREKRDLSNRDYVYCQFTNKRLKTRYKNVFIHTSLIEGLIVDRSLRKESQVRQKCECCGREDSFRSFRRAIEILRDDVGDQYNSLHEIYTIRNELAHDFITLDQAPLEQKIEEAWEKIINVYKNSEFLNELFHVKYNFRPDKIVEDSTTSQTDT</sequence>
<reference evidence="1" key="1">
    <citation type="journal article" date="2015" name="ISME J.">
        <title>Aquifer environment selects for microbial species cohorts in sediment and groundwater.</title>
        <authorList>
            <person name="Hug L.A."/>
            <person name="Thomas B.C."/>
            <person name="Brown C.T."/>
            <person name="Frischkorn K.R."/>
            <person name="Williams K.H."/>
            <person name="Tringe S.G."/>
            <person name="Banfield J.F."/>
        </authorList>
    </citation>
    <scope>NUCLEOTIDE SEQUENCE</scope>
</reference>
<dbReference type="AlphaFoldDB" id="A0A0H4T7I7"/>
<accession>A0A0H4T7I7</accession>
<organism evidence="1">
    <name type="scientific">uncultured Parcubacteria bacterium Rifle_16ft_4_minimus_37647</name>
    <dbReference type="NCBI Taxonomy" id="1665140"/>
    <lineage>
        <taxon>Bacteria</taxon>
        <taxon>Candidatus Parcubacteria</taxon>
        <taxon>environmental samples</taxon>
    </lineage>
</organism>
<proteinExistence type="predicted"/>
<dbReference type="EMBL" id="KT007000">
    <property type="protein sequence ID" value="AKQ02402.1"/>
    <property type="molecule type" value="Genomic_DNA"/>
</dbReference>
<evidence type="ECO:0000313" key="1">
    <source>
        <dbReference type="EMBL" id="AKQ02402.1"/>
    </source>
</evidence>
<name>A0A0H4T7I7_9BACT</name>
<protein>
    <submittedName>
        <fullName evidence="1">Uncharacterized protein</fullName>
    </submittedName>
</protein>